<evidence type="ECO:0000313" key="8">
    <source>
        <dbReference type="EMBL" id="KAK7540023.1"/>
    </source>
</evidence>
<dbReference type="SUPFAM" id="SSF56176">
    <property type="entry name" value="FAD-binding/transporter-associated domain-like"/>
    <property type="match status" value="1"/>
</dbReference>
<evidence type="ECO:0000256" key="2">
    <source>
        <dbReference type="ARBA" id="ARBA00005466"/>
    </source>
</evidence>
<dbReference type="PANTHER" id="PTHR42973:SF39">
    <property type="entry name" value="FAD-BINDING PCMH-TYPE DOMAIN-CONTAINING PROTEIN"/>
    <property type="match status" value="1"/>
</dbReference>
<evidence type="ECO:0000256" key="1">
    <source>
        <dbReference type="ARBA" id="ARBA00001974"/>
    </source>
</evidence>
<dbReference type="InterPro" id="IPR016169">
    <property type="entry name" value="FAD-bd_PCMH_sub2"/>
</dbReference>
<evidence type="ECO:0000256" key="4">
    <source>
        <dbReference type="ARBA" id="ARBA00022827"/>
    </source>
</evidence>
<evidence type="ECO:0000256" key="5">
    <source>
        <dbReference type="ARBA" id="ARBA00023002"/>
    </source>
</evidence>
<dbReference type="Gene3D" id="3.30.465.10">
    <property type="match status" value="1"/>
</dbReference>
<dbReference type="InterPro" id="IPR036318">
    <property type="entry name" value="FAD-bd_PCMH-like_sf"/>
</dbReference>
<name>A0ABR1LXV7_9PEZI</name>
<proteinExistence type="inferred from homology"/>
<gene>
    <name evidence="8" type="ORF">J3D65DRAFT_550055</name>
</gene>
<dbReference type="GeneID" id="92029889"/>
<dbReference type="PROSITE" id="PS51387">
    <property type="entry name" value="FAD_PCMH"/>
    <property type="match status" value="1"/>
</dbReference>
<dbReference type="RefSeq" id="XP_066657294.1">
    <property type="nucleotide sequence ID" value="XM_066796983.1"/>
</dbReference>
<organism evidence="8 9">
    <name type="scientific">Phyllosticta citribraziliensis</name>
    <dbReference type="NCBI Taxonomy" id="989973"/>
    <lineage>
        <taxon>Eukaryota</taxon>
        <taxon>Fungi</taxon>
        <taxon>Dikarya</taxon>
        <taxon>Ascomycota</taxon>
        <taxon>Pezizomycotina</taxon>
        <taxon>Dothideomycetes</taxon>
        <taxon>Dothideomycetes incertae sedis</taxon>
        <taxon>Botryosphaeriales</taxon>
        <taxon>Phyllostictaceae</taxon>
        <taxon>Phyllosticta</taxon>
    </lineage>
</organism>
<evidence type="ECO:0000256" key="3">
    <source>
        <dbReference type="ARBA" id="ARBA00022630"/>
    </source>
</evidence>
<evidence type="ECO:0000313" key="9">
    <source>
        <dbReference type="Proteomes" id="UP001360953"/>
    </source>
</evidence>
<keyword evidence="6" id="KW-0732">Signal</keyword>
<keyword evidence="5" id="KW-0560">Oxidoreductase</keyword>
<dbReference type="InterPro" id="IPR006094">
    <property type="entry name" value="Oxid_FAD_bind_N"/>
</dbReference>
<feature type="domain" description="FAD-binding PCMH-type" evidence="7">
    <location>
        <begin position="59"/>
        <end position="233"/>
    </location>
</feature>
<comment type="similarity">
    <text evidence="2">Belongs to the oxygen-dependent FAD-linked oxidoreductase family.</text>
</comment>
<dbReference type="InterPro" id="IPR012951">
    <property type="entry name" value="BBE"/>
</dbReference>
<dbReference type="PANTHER" id="PTHR42973">
    <property type="entry name" value="BINDING OXIDOREDUCTASE, PUTATIVE (AFU_ORTHOLOGUE AFUA_1G17690)-RELATED"/>
    <property type="match status" value="1"/>
</dbReference>
<dbReference type="InterPro" id="IPR050416">
    <property type="entry name" value="FAD-linked_Oxidoreductase"/>
</dbReference>
<dbReference type="Pfam" id="PF01565">
    <property type="entry name" value="FAD_binding_4"/>
    <property type="match status" value="1"/>
</dbReference>
<reference evidence="8 9" key="1">
    <citation type="submission" date="2024-04" db="EMBL/GenBank/DDBJ databases">
        <title>Phyllosticta paracitricarpa is synonymous to the EU quarantine fungus P. citricarpa based on phylogenomic analyses.</title>
        <authorList>
            <consortium name="Lawrence Berkeley National Laboratory"/>
            <person name="Van ingen-buijs V.A."/>
            <person name="Van westerhoven A.C."/>
            <person name="Haridas S."/>
            <person name="Skiadas P."/>
            <person name="Martin F."/>
            <person name="Groenewald J.Z."/>
            <person name="Crous P.W."/>
            <person name="Seidl M.F."/>
        </authorList>
    </citation>
    <scope>NUCLEOTIDE SEQUENCE [LARGE SCALE GENOMIC DNA]</scope>
    <source>
        <strain evidence="8 9">CPC 17464</strain>
    </source>
</reference>
<evidence type="ECO:0000259" key="7">
    <source>
        <dbReference type="PROSITE" id="PS51387"/>
    </source>
</evidence>
<evidence type="ECO:0000256" key="6">
    <source>
        <dbReference type="SAM" id="SignalP"/>
    </source>
</evidence>
<keyword evidence="4" id="KW-0274">FAD</keyword>
<dbReference type="InterPro" id="IPR016166">
    <property type="entry name" value="FAD-bd_PCMH"/>
</dbReference>
<feature type="chain" id="PRO_5046578322" description="FAD-binding PCMH-type domain-containing protein" evidence="6">
    <location>
        <begin position="20"/>
        <end position="496"/>
    </location>
</feature>
<feature type="signal peptide" evidence="6">
    <location>
        <begin position="1"/>
        <end position="19"/>
    </location>
</feature>
<sequence>MKLFILNHFLCAALLTVHAECVSPLETALSSCLSKAGVRNILDGDKTWAQETLPFQLRLKPDPAVVSFPNTRDQIAAALRCAVENNAKVSCLGGDHSFGAFGFGKPGNLVINLGAFTRIVSFQEGEKGLFTFEGGIRVGPAAKWLWDNHQRHFPHVRAGHVGLTGSACGGGFGSTTRFLGTTLDTIEAVEYMAYNGTIIKATQYTNSDLLWATKGAGPSMGVILTMTIRTWKPKYQRAVNFTLDVGDVDLETGTKALLAIQDFALKDAPEEWALRWKLTSPPYQGTGYFYEDPAKFDQIMQPLMQKLPGGSKLKKDEYDFFTLDSYVAPGLDQPNGGDSPGRAFYVQSLTLTAAQPFTQDLATTLYKYTTYAFKRDDMKKSGYLDLWGGFSQKIKDTEQAAAYGNNLWLIRWQADAVKDWPADGVDYLKKQMLPFEKALRDADSSLRGYINYPDTQLTFAEWRGRLYGANFERLQEIKRKVDPDGLFTSNDQSIPV</sequence>
<accession>A0ABR1LXV7</accession>
<comment type="cofactor">
    <cofactor evidence="1">
        <name>FAD</name>
        <dbReference type="ChEBI" id="CHEBI:57692"/>
    </cofactor>
</comment>
<dbReference type="Proteomes" id="UP001360953">
    <property type="component" value="Unassembled WGS sequence"/>
</dbReference>
<comment type="caution">
    <text evidence="8">The sequence shown here is derived from an EMBL/GenBank/DDBJ whole genome shotgun (WGS) entry which is preliminary data.</text>
</comment>
<protein>
    <recommendedName>
        <fullName evidence="7">FAD-binding PCMH-type domain-containing protein</fullName>
    </recommendedName>
</protein>
<dbReference type="Gene3D" id="3.40.462.20">
    <property type="match status" value="1"/>
</dbReference>
<dbReference type="Pfam" id="PF08031">
    <property type="entry name" value="BBE"/>
    <property type="match status" value="1"/>
</dbReference>
<dbReference type="EMBL" id="JBBPEH010000004">
    <property type="protein sequence ID" value="KAK7540023.1"/>
    <property type="molecule type" value="Genomic_DNA"/>
</dbReference>
<keyword evidence="3" id="KW-0285">Flavoprotein</keyword>
<keyword evidence="9" id="KW-1185">Reference proteome</keyword>